<proteinExistence type="predicted"/>
<name>A0ABS4BLJ1_9HYPH</name>
<dbReference type="Proteomes" id="UP000678276">
    <property type="component" value="Unassembled WGS sequence"/>
</dbReference>
<evidence type="ECO:0000313" key="1">
    <source>
        <dbReference type="EMBL" id="MBP0617044.1"/>
    </source>
</evidence>
<reference evidence="1 2" key="1">
    <citation type="submission" date="2021-04" db="EMBL/GenBank/DDBJ databases">
        <title>Whole genome sequence of Jiella sp. KSK16Y-1.</title>
        <authorList>
            <person name="Tuo L."/>
        </authorList>
    </citation>
    <scope>NUCLEOTIDE SEQUENCE [LARGE SCALE GENOMIC DNA]</scope>
    <source>
        <strain evidence="1 2">KSK16Y-1</strain>
    </source>
</reference>
<comment type="caution">
    <text evidence="1">The sequence shown here is derived from an EMBL/GenBank/DDBJ whole genome shotgun (WGS) entry which is preliminary data.</text>
</comment>
<accession>A0ABS4BLJ1</accession>
<organism evidence="1 2">
    <name type="scientific">Jiella mangrovi</name>
    <dbReference type="NCBI Taxonomy" id="2821407"/>
    <lineage>
        <taxon>Bacteria</taxon>
        <taxon>Pseudomonadati</taxon>
        <taxon>Pseudomonadota</taxon>
        <taxon>Alphaproteobacteria</taxon>
        <taxon>Hyphomicrobiales</taxon>
        <taxon>Aurantimonadaceae</taxon>
        <taxon>Jiella</taxon>
    </lineage>
</organism>
<gene>
    <name evidence="1" type="ORF">J6595_15760</name>
</gene>
<sequence>MAEHLKIANLVKLVSEIIKGGDMATIDAAYIALRRVKNGREYDANPSLKKSHVSNFNHVDAEFFDKFETREEVERYLDRVATKKADLELIARQLKLPLSKREDARELVDKIVDSSVGYKLRSKAIRGKASESSGGDI</sequence>
<protein>
    <submittedName>
        <fullName evidence="1">Uncharacterized protein</fullName>
    </submittedName>
</protein>
<keyword evidence="2" id="KW-1185">Reference proteome</keyword>
<dbReference type="EMBL" id="JAGJCF010000013">
    <property type="protein sequence ID" value="MBP0617044.1"/>
    <property type="molecule type" value="Genomic_DNA"/>
</dbReference>
<evidence type="ECO:0000313" key="2">
    <source>
        <dbReference type="Proteomes" id="UP000678276"/>
    </source>
</evidence>